<accession>A0A177YDW3</accession>
<dbReference type="Proteomes" id="UP000298551">
    <property type="component" value="Plasmid pPp1290"/>
</dbReference>
<dbReference type="OrthoDB" id="9109751at2"/>
<evidence type="ECO:0000313" key="2">
    <source>
        <dbReference type="Proteomes" id="UP000298551"/>
    </source>
</evidence>
<gene>
    <name evidence="1" type="ORF">E6B08_30480</name>
</gene>
<reference evidence="2" key="1">
    <citation type="submission" date="2019-04" db="EMBL/GenBank/DDBJ databases">
        <title>Genome sequence of Pseudomonas putida 1290, an auxin catabolizing strain.</title>
        <authorList>
            <person name="Laird T.S."/>
            <person name="Leveau J.H.J."/>
        </authorList>
    </citation>
    <scope>NUCLEOTIDE SEQUENCE [LARGE SCALE GENOMIC DNA]</scope>
    <source>
        <strain evidence="2">1290</strain>
        <plasmid evidence="2">ppp1290</plasmid>
    </source>
</reference>
<dbReference type="EMBL" id="CP039372">
    <property type="protein sequence ID" value="QCI15645.1"/>
    <property type="molecule type" value="Genomic_DNA"/>
</dbReference>
<protein>
    <submittedName>
        <fullName evidence="1">Uncharacterized protein</fullName>
    </submittedName>
</protein>
<geneLocation type="plasmid" evidence="2">
    <name>ppp1290</name>
</geneLocation>
<organism evidence="1 2">
    <name type="scientific">Pseudomonas putida</name>
    <name type="common">Arthrobacter siderocapsulatus</name>
    <dbReference type="NCBI Taxonomy" id="303"/>
    <lineage>
        <taxon>Bacteria</taxon>
        <taxon>Pseudomonadati</taxon>
        <taxon>Pseudomonadota</taxon>
        <taxon>Gammaproteobacteria</taxon>
        <taxon>Pseudomonadales</taxon>
        <taxon>Pseudomonadaceae</taxon>
        <taxon>Pseudomonas</taxon>
    </lineage>
</organism>
<sequence>MNPVQMGLSFDETVAEAAFGGSESWCSPEYTHDAYKAMLDTAAARLHDVPAEVRPLFEQSIESCLQALLQEKRCGTDTVQTGSFMWRSALPVSMDQWADLSFLADAGGVNGCRFKQRRAPRSQTLGIHVPGVGSIVVQAWLKSAEQRCWCEFVPWESSFFRASHRDVVHLHKLDSHRWDGAVCPAAFAEAGDKVPTVPTVKVNGRQFVIMGASYSREFRDSHGWTFVRHCDWPMQTYSYAELCKLWDAGVLERGDCRGLMAKVQGELCVMAEMVMLYDDKVLP</sequence>
<dbReference type="RefSeq" id="WP_023662975.1">
    <property type="nucleotide sequence ID" value="NZ_CP039372.1"/>
</dbReference>
<dbReference type="AlphaFoldDB" id="A0A177YDW3"/>
<name>A0A177YDW3_PSEPU</name>
<evidence type="ECO:0000313" key="1">
    <source>
        <dbReference type="EMBL" id="QCI15645.1"/>
    </source>
</evidence>
<keyword evidence="1" id="KW-0614">Plasmid</keyword>
<proteinExistence type="predicted"/>